<sequence length="160" mass="17913">MKRPITTWRTSCHTAFSRYFRSRDRSDICPRKSSLEVDEFAEILENSSNLCAMTGSSMQRHVKSGSNSFARVPSRLHRSITIEPLSPSDLFVCCVLPDSAPSSSMSSFEGRREQFTHFTPDGVTFLESPFPNARSVNVSESASSLNPARLPATVSRRYQN</sequence>
<accession>A0A016RUN2</accession>
<name>A0A016RUN2_9BILA</name>
<evidence type="ECO:0000313" key="2">
    <source>
        <dbReference type="Proteomes" id="UP000024635"/>
    </source>
</evidence>
<dbReference type="EMBL" id="JARK01001703">
    <property type="protein sequence ID" value="EYB82065.1"/>
    <property type="molecule type" value="Genomic_DNA"/>
</dbReference>
<organism evidence="1 2">
    <name type="scientific">Ancylostoma ceylanicum</name>
    <dbReference type="NCBI Taxonomy" id="53326"/>
    <lineage>
        <taxon>Eukaryota</taxon>
        <taxon>Metazoa</taxon>
        <taxon>Ecdysozoa</taxon>
        <taxon>Nematoda</taxon>
        <taxon>Chromadorea</taxon>
        <taxon>Rhabditida</taxon>
        <taxon>Rhabditina</taxon>
        <taxon>Rhabditomorpha</taxon>
        <taxon>Strongyloidea</taxon>
        <taxon>Ancylostomatidae</taxon>
        <taxon>Ancylostomatinae</taxon>
        <taxon>Ancylostoma</taxon>
    </lineage>
</organism>
<proteinExistence type="predicted"/>
<reference evidence="2" key="1">
    <citation type="journal article" date="2015" name="Nat. Genet.">
        <title>The genome and transcriptome of the zoonotic hookworm Ancylostoma ceylanicum identify infection-specific gene families.</title>
        <authorList>
            <person name="Schwarz E.M."/>
            <person name="Hu Y."/>
            <person name="Antoshechkin I."/>
            <person name="Miller M.M."/>
            <person name="Sternberg P.W."/>
            <person name="Aroian R.V."/>
        </authorList>
    </citation>
    <scope>NUCLEOTIDE SEQUENCE</scope>
    <source>
        <strain evidence="2">HY135</strain>
    </source>
</reference>
<dbReference type="AlphaFoldDB" id="A0A016RUN2"/>
<gene>
    <name evidence="1" type="primary">Acey_s0367.g22</name>
    <name evidence="1" type="ORF">Y032_0367g22</name>
</gene>
<protein>
    <submittedName>
        <fullName evidence="1">Uncharacterized protein</fullName>
    </submittedName>
</protein>
<dbReference type="Proteomes" id="UP000024635">
    <property type="component" value="Unassembled WGS sequence"/>
</dbReference>
<comment type="caution">
    <text evidence="1">The sequence shown here is derived from an EMBL/GenBank/DDBJ whole genome shotgun (WGS) entry which is preliminary data.</text>
</comment>
<evidence type="ECO:0000313" key="1">
    <source>
        <dbReference type="EMBL" id="EYB82065.1"/>
    </source>
</evidence>
<keyword evidence="2" id="KW-1185">Reference proteome</keyword>